<evidence type="ECO:0000313" key="1">
    <source>
        <dbReference type="EMBL" id="CAG8830140.1"/>
    </source>
</evidence>
<dbReference type="EMBL" id="CAJVQA010063490">
    <property type="protein sequence ID" value="CAG8830140.1"/>
    <property type="molecule type" value="Genomic_DNA"/>
</dbReference>
<evidence type="ECO:0000313" key="2">
    <source>
        <dbReference type="Proteomes" id="UP000789759"/>
    </source>
</evidence>
<reference evidence="1" key="1">
    <citation type="submission" date="2021-06" db="EMBL/GenBank/DDBJ databases">
        <authorList>
            <person name="Kallberg Y."/>
            <person name="Tangrot J."/>
            <person name="Rosling A."/>
        </authorList>
    </citation>
    <scope>NUCLEOTIDE SEQUENCE</scope>
    <source>
        <strain evidence="1">FL966</strain>
    </source>
</reference>
<gene>
    <name evidence="1" type="ORF">CPELLU_LOCUS20568</name>
</gene>
<feature type="non-terminal residue" evidence="1">
    <location>
        <position position="43"/>
    </location>
</feature>
<comment type="caution">
    <text evidence="1">The sequence shown here is derived from an EMBL/GenBank/DDBJ whole genome shotgun (WGS) entry which is preliminary data.</text>
</comment>
<sequence>LRVAFPVRKGTAVIDILNKAKKKVLHAHLKVKGVSKRLRPTLR</sequence>
<keyword evidence="2" id="KW-1185">Reference proteome</keyword>
<dbReference type="Proteomes" id="UP000789759">
    <property type="component" value="Unassembled WGS sequence"/>
</dbReference>
<accession>A0A9N9KGK0</accession>
<name>A0A9N9KGK0_9GLOM</name>
<feature type="non-terminal residue" evidence="1">
    <location>
        <position position="1"/>
    </location>
</feature>
<protein>
    <submittedName>
        <fullName evidence="1">15868_t:CDS:1</fullName>
    </submittedName>
</protein>
<proteinExistence type="predicted"/>
<organism evidence="1 2">
    <name type="scientific">Cetraspora pellucida</name>
    <dbReference type="NCBI Taxonomy" id="1433469"/>
    <lineage>
        <taxon>Eukaryota</taxon>
        <taxon>Fungi</taxon>
        <taxon>Fungi incertae sedis</taxon>
        <taxon>Mucoromycota</taxon>
        <taxon>Glomeromycotina</taxon>
        <taxon>Glomeromycetes</taxon>
        <taxon>Diversisporales</taxon>
        <taxon>Gigasporaceae</taxon>
        <taxon>Cetraspora</taxon>
    </lineage>
</organism>
<dbReference type="AlphaFoldDB" id="A0A9N9KGK0"/>